<dbReference type="InterPro" id="IPR050464">
    <property type="entry name" value="Zeta_carotene_desat/Oxidored"/>
</dbReference>
<dbReference type="GO" id="GO:0004729">
    <property type="term" value="F:oxygen-dependent protoporphyrinogen oxidase activity"/>
    <property type="evidence" value="ECO:0007669"/>
    <property type="project" value="UniProtKB-UniRule"/>
</dbReference>
<evidence type="ECO:0000256" key="7">
    <source>
        <dbReference type="ARBA" id="ARBA00019046"/>
    </source>
</evidence>
<keyword evidence="11 12" id="KW-0350">Heme biosynthesis</keyword>
<keyword evidence="9 12" id="KW-0274">FAD</keyword>
<comment type="function">
    <text evidence="3 12">Involved in coproporphyrin-dependent heme b biosynthesis. Catalyzes the oxidation of coproporphyrinogen III to coproporphyrin III.</text>
</comment>
<dbReference type="InterPro" id="IPR002937">
    <property type="entry name" value="Amino_oxidase"/>
</dbReference>
<comment type="catalytic activity">
    <reaction evidence="1">
        <text>coproporphyrinogen III + 3 O2 = coproporphyrin III + 3 H2O2</text>
        <dbReference type="Rhea" id="RHEA:43436"/>
        <dbReference type="ChEBI" id="CHEBI:15379"/>
        <dbReference type="ChEBI" id="CHEBI:16240"/>
        <dbReference type="ChEBI" id="CHEBI:57309"/>
        <dbReference type="ChEBI" id="CHEBI:131725"/>
        <dbReference type="EC" id="1.3.3.15"/>
    </reaction>
    <physiologicalReaction direction="left-to-right" evidence="1">
        <dbReference type="Rhea" id="RHEA:43437"/>
    </physiologicalReaction>
</comment>
<evidence type="ECO:0000256" key="4">
    <source>
        <dbReference type="ARBA" id="ARBA00004744"/>
    </source>
</evidence>
<keyword evidence="15" id="KW-1185">Reference proteome</keyword>
<dbReference type="SUPFAM" id="SSF51905">
    <property type="entry name" value="FAD/NAD(P)-binding domain"/>
    <property type="match status" value="1"/>
</dbReference>
<reference evidence="14 15" key="1">
    <citation type="submission" date="2019-06" db="EMBL/GenBank/DDBJ databases">
        <title>Sequencing the genomes of 1000 actinobacteria strains.</title>
        <authorList>
            <person name="Klenk H.-P."/>
        </authorList>
    </citation>
    <scope>NUCLEOTIDE SEQUENCE [LARGE SCALE GENOMIC DNA]</scope>
    <source>
        <strain evidence="14 15">DSM 12362</strain>
    </source>
</reference>
<keyword evidence="10 12" id="KW-0560">Oxidoreductase</keyword>
<dbReference type="NCBIfam" id="TIGR00562">
    <property type="entry name" value="proto_IX_ox"/>
    <property type="match status" value="1"/>
</dbReference>
<evidence type="ECO:0000256" key="1">
    <source>
        <dbReference type="ARBA" id="ARBA00001755"/>
    </source>
</evidence>
<evidence type="ECO:0000313" key="14">
    <source>
        <dbReference type="EMBL" id="TQM96619.1"/>
    </source>
</evidence>
<dbReference type="Gene3D" id="1.10.3110.10">
    <property type="entry name" value="protoporphyrinogen ix oxidase, domain 3"/>
    <property type="match status" value="1"/>
</dbReference>
<dbReference type="Gene3D" id="3.90.660.20">
    <property type="entry name" value="Protoporphyrinogen oxidase, mitochondrial, domain 2"/>
    <property type="match status" value="1"/>
</dbReference>
<evidence type="ECO:0000256" key="2">
    <source>
        <dbReference type="ARBA" id="ARBA00001974"/>
    </source>
</evidence>
<dbReference type="GO" id="GO:0005737">
    <property type="term" value="C:cytoplasm"/>
    <property type="evidence" value="ECO:0007669"/>
    <property type="project" value="UniProtKB-SubCell"/>
</dbReference>
<dbReference type="AlphaFoldDB" id="A0A543KNH1"/>
<keyword evidence="8 12" id="KW-0285">Flavoprotein</keyword>
<dbReference type="SUPFAM" id="SSF54373">
    <property type="entry name" value="FAD-linked reductases, C-terminal domain"/>
    <property type="match status" value="1"/>
</dbReference>
<evidence type="ECO:0000259" key="13">
    <source>
        <dbReference type="Pfam" id="PF01593"/>
    </source>
</evidence>
<gene>
    <name evidence="14" type="ORF">FB476_1488</name>
</gene>
<evidence type="ECO:0000256" key="10">
    <source>
        <dbReference type="ARBA" id="ARBA00023002"/>
    </source>
</evidence>
<proteinExistence type="inferred from homology"/>
<dbReference type="EC" id="1.3.3.15" evidence="6 12"/>
<dbReference type="EMBL" id="VFPU01000001">
    <property type="protein sequence ID" value="TQM96619.1"/>
    <property type="molecule type" value="Genomic_DNA"/>
</dbReference>
<evidence type="ECO:0000256" key="11">
    <source>
        <dbReference type="ARBA" id="ARBA00023133"/>
    </source>
</evidence>
<evidence type="ECO:0000256" key="12">
    <source>
        <dbReference type="RuleBase" id="RU364052"/>
    </source>
</evidence>
<dbReference type="PANTHER" id="PTHR42923">
    <property type="entry name" value="PROTOPORPHYRINOGEN OXIDASE"/>
    <property type="match status" value="1"/>
</dbReference>
<dbReference type="Proteomes" id="UP000315133">
    <property type="component" value="Unassembled WGS sequence"/>
</dbReference>
<dbReference type="RefSeq" id="WP_141818205.1">
    <property type="nucleotide sequence ID" value="NZ_BAAAIL010000003.1"/>
</dbReference>
<organism evidence="14 15">
    <name type="scientific">Ornithinimicrobium humiphilum</name>
    <dbReference type="NCBI Taxonomy" id="125288"/>
    <lineage>
        <taxon>Bacteria</taxon>
        <taxon>Bacillati</taxon>
        <taxon>Actinomycetota</taxon>
        <taxon>Actinomycetes</taxon>
        <taxon>Micrococcales</taxon>
        <taxon>Ornithinimicrobiaceae</taxon>
        <taxon>Ornithinimicrobium</taxon>
    </lineage>
</organism>
<evidence type="ECO:0000313" key="15">
    <source>
        <dbReference type="Proteomes" id="UP000315133"/>
    </source>
</evidence>
<comment type="similarity">
    <text evidence="5 12">Belongs to the protoporphyrinogen/coproporphyrinogen oxidase family. Coproporphyrinogen III oxidase subfamily.</text>
</comment>
<protein>
    <recommendedName>
        <fullName evidence="7 12">Coproporphyrinogen III oxidase</fullName>
        <ecNumber evidence="6 12">1.3.3.15</ecNumber>
    </recommendedName>
</protein>
<dbReference type="GO" id="GO:0006783">
    <property type="term" value="P:heme biosynthetic process"/>
    <property type="evidence" value="ECO:0007669"/>
    <property type="project" value="UniProtKB-UniRule"/>
</dbReference>
<evidence type="ECO:0000256" key="8">
    <source>
        <dbReference type="ARBA" id="ARBA00022630"/>
    </source>
</evidence>
<evidence type="ECO:0000256" key="6">
    <source>
        <dbReference type="ARBA" id="ARBA00012402"/>
    </source>
</evidence>
<evidence type="ECO:0000256" key="3">
    <source>
        <dbReference type="ARBA" id="ARBA00002185"/>
    </source>
</evidence>
<name>A0A543KNH1_9MICO</name>
<dbReference type="PANTHER" id="PTHR42923:SF3">
    <property type="entry name" value="PROTOPORPHYRINOGEN OXIDASE"/>
    <property type="match status" value="1"/>
</dbReference>
<comment type="cofactor">
    <cofactor evidence="2 12">
        <name>FAD</name>
        <dbReference type="ChEBI" id="CHEBI:57692"/>
    </cofactor>
</comment>
<dbReference type="OrthoDB" id="3450553at2"/>
<evidence type="ECO:0000256" key="9">
    <source>
        <dbReference type="ARBA" id="ARBA00022827"/>
    </source>
</evidence>
<dbReference type="InterPro" id="IPR036188">
    <property type="entry name" value="FAD/NAD-bd_sf"/>
</dbReference>
<dbReference type="Pfam" id="PF01593">
    <property type="entry name" value="Amino_oxidase"/>
    <property type="match status" value="1"/>
</dbReference>
<evidence type="ECO:0000256" key="5">
    <source>
        <dbReference type="ARBA" id="ARBA00008310"/>
    </source>
</evidence>
<dbReference type="Gene3D" id="3.50.50.60">
    <property type="entry name" value="FAD/NAD(P)-binding domain"/>
    <property type="match status" value="1"/>
</dbReference>
<dbReference type="InterPro" id="IPR004572">
    <property type="entry name" value="Protoporphyrinogen_oxidase"/>
</dbReference>
<keyword evidence="12" id="KW-0963">Cytoplasm</keyword>
<comment type="caution">
    <text evidence="14">The sequence shown here is derived from an EMBL/GenBank/DDBJ whole genome shotgun (WGS) entry which is preliminary data.</text>
</comment>
<comment type="subcellular location">
    <subcellularLocation>
        <location evidence="12">Cytoplasm</location>
    </subcellularLocation>
</comment>
<feature type="domain" description="Amine oxidase" evidence="13">
    <location>
        <begin position="11"/>
        <end position="470"/>
    </location>
</feature>
<accession>A0A543KNH1</accession>
<comment type="pathway">
    <text evidence="4 12">Porphyrin-containing compound metabolism; protoheme biosynthesis.</text>
</comment>
<sequence length="471" mass="48709">MTSYLVLGAGISGLTAADDLLRADPAAEVTVLEGADRVGGKLRGERVAGRRLDVGAEAVLFRRPEAMEMIDRAGLAADVVHPTAARAQIWSRGRLHPLPARTVMGVPADPADLHGLLTEDEVSRAATEVVAPVREPDVSVGELVASRLGRAVVDRLVEPLLGGVYAGHADLLSAASSIPALLAAAQAGEPLLSAAGRMVPPPPRSGAAPVARHPVFATVSGGLHRLPEALAARLVERGARVVTGTLVRELHHTDDGGWTVVTGPRPAPITYRADRVVLALPAAPAARLLARVAPDAAEQLASVETASTAVITLAYRSEDVGVLGGSGFLVPPVDGRSVKASTFSATKWDWVAEAGEGAAPGGGDLTFLRLSVGRHREESSLQVDDDELVRLSRADLSEALGRELPAPVDAHVQRWGGALPQYAVGHQARVAAVRHVLAGVPGLVACGAVYDGVGVPACIQSAHRAVEQLLA</sequence>
<dbReference type="UniPathway" id="UPA00252"/>